<feature type="compositionally biased region" description="Low complexity" evidence="1">
    <location>
        <begin position="285"/>
        <end position="322"/>
    </location>
</feature>
<dbReference type="SUPFAM" id="SSF110997">
    <property type="entry name" value="Sporulation related repeat"/>
    <property type="match status" value="1"/>
</dbReference>
<evidence type="ECO:0000313" key="4">
    <source>
        <dbReference type="Proteomes" id="UP001324270"/>
    </source>
</evidence>
<evidence type="ECO:0000256" key="1">
    <source>
        <dbReference type="SAM" id="MobiDB-lite"/>
    </source>
</evidence>
<feature type="region of interest" description="Disordered" evidence="1">
    <location>
        <begin position="268"/>
        <end position="322"/>
    </location>
</feature>
<dbReference type="InterPro" id="IPR041268">
    <property type="entry name" value="HU-CCDC81_bac_2"/>
</dbReference>
<dbReference type="Gene3D" id="3.30.70.1070">
    <property type="entry name" value="Sporulation related repeat"/>
    <property type="match status" value="1"/>
</dbReference>
<dbReference type="InterPro" id="IPR040495">
    <property type="entry name" value="HU-CCDC81_bac_1"/>
</dbReference>
<keyword evidence="4" id="KW-1185">Reference proteome</keyword>
<reference evidence="3 4" key="1">
    <citation type="submission" date="2023-12" db="EMBL/GenBank/DDBJ databases">
        <title>Genomic sequences of Capnocytophaga and Parvimonas strains.</title>
        <authorList>
            <person name="Watt R.M."/>
            <person name="Wang M."/>
            <person name="Yang T."/>
            <person name="Tong W.M."/>
        </authorList>
    </citation>
    <scope>NUCLEOTIDE SEQUENCE [LARGE SCALE GENOMIC DNA]</scope>
    <source>
        <strain evidence="3 4">CCUG 13156</strain>
    </source>
</reference>
<organism evidence="3 4">
    <name type="scientific">Capnocytophaga gingivalis</name>
    <dbReference type="NCBI Taxonomy" id="1017"/>
    <lineage>
        <taxon>Bacteria</taxon>
        <taxon>Pseudomonadati</taxon>
        <taxon>Bacteroidota</taxon>
        <taxon>Flavobacteriia</taxon>
        <taxon>Flavobacteriales</taxon>
        <taxon>Flavobacteriaceae</taxon>
        <taxon>Capnocytophaga</taxon>
    </lineage>
</organism>
<evidence type="ECO:0000259" key="2">
    <source>
        <dbReference type="PROSITE" id="PS51724"/>
    </source>
</evidence>
<evidence type="ECO:0000313" key="3">
    <source>
        <dbReference type="EMBL" id="MEB3041233.1"/>
    </source>
</evidence>
<dbReference type="PROSITE" id="PS51724">
    <property type="entry name" value="SPOR"/>
    <property type="match status" value="1"/>
</dbReference>
<accession>A0ABU5YBA2</accession>
<dbReference type="InterPro" id="IPR036680">
    <property type="entry name" value="SPOR-like_sf"/>
</dbReference>
<dbReference type="Proteomes" id="UP001324270">
    <property type="component" value="Unassembled WGS sequence"/>
</dbReference>
<name>A0ABU5YBA2_9FLAO</name>
<dbReference type="Pfam" id="PF18174">
    <property type="entry name" value="HU-CCDC81_bac_1"/>
    <property type="match status" value="1"/>
</dbReference>
<gene>
    <name evidence="3" type="ORF">VJJ49_11105</name>
</gene>
<feature type="compositionally biased region" description="Basic and acidic residues" evidence="1">
    <location>
        <begin position="268"/>
        <end position="281"/>
    </location>
</feature>
<dbReference type="Pfam" id="PF18175">
    <property type="entry name" value="HU-CCDC81_bac_2"/>
    <property type="match status" value="1"/>
</dbReference>
<dbReference type="InterPro" id="IPR007730">
    <property type="entry name" value="SPOR-like_dom"/>
</dbReference>
<feature type="region of interest" description="Disordered" evidence="1">
    <location>
        <begin position="150"/>
        <end position="178"/>
    </location>
</feature>
<proteinExistence type="predicted"/>
<dbReference type="Pfam" id="PF05036">
    <property type="entry name" value="SPOR"/>
    <property type="match status" value="1"/>
</dbReference>
<dbReference type="EMBL" id="JAYKBV010000017">
    <property type="protein sequence ID" value="MEB3041233.1"/>
    <property type="molecule type" value="Genomic_DNA"/>
</dbReference>
<feature type="domain" description="SPOR" evidence="2">
    <location>
        <begin position="324"/>
        <end position="401"/>
    </location>
</feature>
<sequence length="403" mass="44042">MKNLDTYIEDLLFKHQCVIIPEFGAFVSNRKAAELAADKSFSPPQKELTFNSRLTYNDGLVAKHISEVERSSYEEAQEYIKSVVTRWKQELSLGQEVRLANIGKFTKGTDNNIIFTSLSKENYLTDSFGMSPVTTKEVSKGETGVEVANPIYNDQNNKPGLVENPSVTPEEAAAGKPKPKMPLPIKYAAVAIVGLSAIGYAVYSLMTNQENPTVVQVEPDPAKVEELVNQEVAKATYVPEIELTATAIKVTKDPVLVKKRKEELKKQAALEAQREKERQRAEVANTATTNNTTNTSSTTNTTSTPKNTGSTSTSRNGSTSSGGAKASGNFFLIAGAFSSESNAQNRVRQLKNSGYSTAGMVGQNEKGYYLVAYRGFSTRAQAESYMPEIKNKGLSTWIYPPAK</sequence>
<protein>
    <submittedName>
        <fullName evidence="3">SPOR domain-containing protein</fullName>
    </submittedName>
</protein>
<dbReference type="RefSeq" id="WP_323979879.1">
    <property type="nucleotide sequence ID" value="NZ_JAYKBV010000017.1"/>
</dbReference>
<comment type="caution">
    <text evidence="3">The sequence shown here is derived from an EMBL/GenBank/DDBJ whole genome shotgun (WGS) entry which is preliminary data.</text>
</comment>